<dbReference type="SUPFAM" id="SSF53756">
    <property type="entry name" value="UDP-Glycosyltransferase/glycogen phosphorylase"/>
    <property type="match status" value="1"/>
</dbReference>
<reference evidence="2 3" key="1">
    <citation type="submission" date="2020-10" db="EMBL/GenBank/DDBJ databases">
        <title>The Coptis chinensis genome and diversification of protoberbering-type alkaloids.</title>
        <authorList>
            <person name="Wang B."/>
            <person name="Shu S."/>
            <person name="Song C."/>
            <person name="Liu Y."/>
        </authorList>
    </citation>
    <scope>NUCLEOTIDE SEQUENCE [LARGE SCALE GENOMIC DNA]</scope>
    <source>
        <strain evidence="2">HL-2020</strain>
        <tissue evidence="2">Leaf</tissue>
    </source>
</reference>
<keyword evidence="3" id="KW-1185">Reference proteome</keyword>
<organism evidence="2 3">
    <name type="scientific">Coptis chinensis</name>
    <dbReference type="NCBI Taxonomy" id="261450"/>
    <lineage>
        <taxon>Eukaryota</taxon>
        <taxon>Viridiplantae</taxon>
        <taxon>Streptophyta</taxon>
        <taxon>Embryophyta</taxon>
        <taxon>Tracheophyta</taxon>
        <taxon>Spermatophyta</taxon>
        <taxon>Magnoliopsida</taxon>
        <taxon>Ranunculales</taxon>
        <taxon>Ranunculaceae</taxon>
        <taxon>Coptidoideae</taxon>
        <taxon>Coptis</taxon>
    </lineage>
</organism>
<comment type="similarity">
    <text evidence="1">Belongs to the UDP-glycosyltransferase family.</text>
</comment>
<evidence type="ECO:0000313" key="3">
    <source>
        <dbReference type="Proteomes" id="UP000631114"/>
    </source>
</evidence>
<dbReference type="EMBL" id="JADFTS010000006">
    <property type="protein sequence ID" value="KAF9603389.1"/>
    <property type="molecule type" value="Genomic_DNA"/>
</dbReference>
<sequence length="202" mass="22821">MSIYNSIRTHFPHLANEDNAIATPRSPTYHNPRNQLSNNMKDLLIQLTHRLFAKRQAEYFAVEADGSLWNTPKVLEKSSLDDWGKSTGKRVWAIGPLLPSSTQEYERGGKNPGVSPQTCIDWLDEHASHSVLFVSFGYGMMGVNWTARAHEGIARSSYNECWTRLKEIWTVMGTAKLQPRSILDFHKSASLGIKTTTQDSKQ</sequence>
<name>A0A835HQ12_9MAGN</name>
<dbReference type="Proteomes" id="UP000631114">
    <property type="component" value="Unassembled WGS sequence"/>
</dbReference>
<dbReference type="PANTHER" id="PTHR48047:SF61">
    <property type="entry name" value="OS04G0273600 PROTEIN"/>
    <property type="match status" value="1"/>
</dbReference>
<proteinExistence type="inferred from homology"/>
<gene>
    <name evidence="2" type="ORF">IFM89_035835</name>
</gene>
<dbReference type="GO" id="GO:0035251">
    <property type="term" value="F:UDP-glucosyltransferase activity"/>
    <property type="evidence" value="ECO:0007669"/>
    <property type="project" value="TreeGrafter"/>
</dbReference>
<dbReference type="AlphaFoldDB" id="A0A835HQ12"/>
<evidence type="ECO:0000256" key="1">
    <source>
        <dbReference type="ARBA" id="ARBA00009995"/>
    </source>
</evidence>
<dbReference type="PANTHER" id="PTHR48047">
    <property type="entry name" value="GLYCOSYLTRANSFERASE"/>
    <property type="match status" value="1"/>
</dbReference>
<dbReference type="Gene3D" id="3.40.50.2000">
    <property type="entry name" value="Glycogen Phosphorylase B"/>
    <property type="match status" value="1"/>
</dbReference>
<comment type="caution">
    <text evidence="2">The sequence shown here is derived from an EMBL/GenBank/DDBJ whole genome shotgun (WGS) entry which is preliminary data.</text>
</comment>
<evidence type="ECO:0000313" key="2">
    <source>
        <dbReference type="EMBL" id="KAF9603389.1"/>
    </source>
</evidence>
<accession>A0A835HQ12</accession>
<protein>
    <submittedName>
        <fullName evidence="2">Uncharacterized protein</fullName>
    </submittedName>
</protein>